<comment type="subcellular location">
    <subcellularLocation>
        <location evidence="1">Membrane</location>
    </subcellularLocation>
</comment>
<evidence type="ECO:0000313" key="7">
    <source>
        <dbReference type="EMBL" id="KAJ6722388.1"/>
    </source>
</evidence>
<feature type="chain" id="PRO_5040250437" evidence="5">
    <location>
        <begin position="23"/>
        <end position="491"/>
    </location>
</feature>
<evidence type="ECO:0000256" key="5">
    <source>
        <dbReference type="SAM" id="SignalP"/>
    </source>
</evidence>
<dbReference type="InterPro" id="IPR001828">
    <property type="entry name" value="ANF_lig-bd_rcpt"/>
</dbReference>
<name>A0A9Q0U2V3_9ROSI</name>
<dbReference type="Gene3D" id="3.40.190.10">
    <property type="entry name" value="Periplasmic binding protein-like II"/>
    <property type="match status" value="1"/>
</dbReference>
<evidence type="ECO:0000256" key="3">
    <source>
        <dbReference type="ARBA" id="ARBA00022989"/>
    </source>
</evidence>
<keyword evidence="2" id="KW-0812">Transmembrane</keyword>
<reference evidence="7" key="2">
    <citation type="journal article" date="2023" name="Int. J. Mol. Sci.">
        <title>De Novo Assembly and Annotation of 11 Diverse Shrub Willow (Salix) Genomes Reveals Novel Gene Organization in Sex-Linked Regions.</title>
        <authorList>
            <person name="Hyden B."/>
            <person name="Feng K."/>
            <person name="Yates T.B."/>
            <person name="Jawdy S."/>
            <person name="Cereghino C."/>
            <person name="Smart L.B."/>
            <person name="Muchero W."/>
        </authorList>
    </citation>
    <scope>NUCLEOTIDE SEQUENCE</scope>
    <source>
        <tissue evidence="7">Shoot tip</tissue>
    </source>
</reference>
<keyword evidence="5" id="KW-0732">Signal</keyword>
<evidence type="ECO:0000259" key="6">
    <source>
        <dbReference type="Pfam" id="PF01094"/>
    </source>
</evidence>
<dbReference type="PANTHER" id="PTHR34836">
    <property type="entry name" value="OS06G0188250 PROTEIN"/>
    <property type="match status" value="1"/>
</dbReference>
<dbReference type="PANTHER" id="PTHR34836:SF1">
    <property type="entry name" value="OS09G0428600 PROTEIN"/>
    <property type="match status" value="1"/>
</dbReference>
<protein>
    <submittedName>
        <fullName evidence="7">IONOTROPIC GLUTAMATE RECEPTOR</fullName>
    </submittedName>
</protein>
<keyword evidence="7" id="KW-0675">Receptor</keyword>
<reference evidence="7" key="1">
    <citation type="submission" date="2022-11" db="EMBL/GenBank/DDBJ databases">
        <authorList>
            <person name="Hyden B.L."/>
            <person name="Feng K."/>
            <person name="Yates T."/>
            <person name="Jawdy S."/>
            <person name="Smart L.B."/>
            <person name="Muchero W."/>
        </authorList>
    </citation>
    <scope>NUCLEOTIDE SEQUENCE</scope>
    <source>
        <tissue evidence="7">Shoot tip</tissue>
    </source>
</reference>
<proteinExistence type="predicted"/>
<dbReference type="Pfam" id="PF01094">
    <property type="entry name" value="ANF_receptor"/>
    <property type="match status" value="1"/>
</dbReference>
<feature type="domain" description="Receptor ligand binding region" evidence="6">
    <location>
        <begin position="189"/>
        <end position="357"/>
    </location>
</feature>
<accession>A0A9Q0U2V3</accession>
<keyword evidence="3" id="KW-1133">Transmembrane helix</keyword>
<dbReference type="SUPFAM" id="SSF53822">
    <property type="entry name" value="Periplasmic binding protein-like I"/>
    <property type="match status" value="1"/>
</dbReference>
<keyword evidence="4" id="KW-0472">Membrane</keyword>
<keyword evidence="8" id="KW-1185">Reference proteome</keyword>
<organism evidence="7 8">
    <name type="scientific">Salix koriyanagi</name>
    <dbReference type="NCBI Taxonomy" id="2511006"/>
    <lineage>
        <taxon>Eukaryota</taxon>
        <taxon>Viridiplantae</taxon>
        <taxon>Streptophyta</taxon>
        <taxon>Embryophyta</taxon>
        <taxon>Tracheophyta</taxon>
        <taxon>Spermatophyta</taxon>
        <taxon>Magnoliopsida</taxon>
        <taxon>eudicotyledons</taxon>
        <taxon>Gunneridae</taxon>
        <taxon>Pentapetalae</taxon>
        <taxon>rosids</taxon>
        <taxon>fabids</taxon>
        <taxon>Malpighiales</taxon>
        <taxon>Salicaceae</taxon>
        <taxon>Saliceae</taxon>
        <taxon>Salix</taxon>
    </lineage>
</organism>
<dbReference type="Proteomes" id="UP001151752">
    <property type="component" value="Chromosome 14"/>
</dbReference>
<dbReference type="SUPFAM" id="SSF53850">
    <property type="entry name" value="Periplasmic binding protein-like II"/>
    <property type="match status" value="1"/>
</dbReference>
<evidence type="ECO:0000313" key="8">
    <source>
        <dbReference type="Proteomes" id="UP001151752"/>
    </source>
</evidence>
<dbReference type="EMBL" id="JAPFFM010000013">
    <property type="protein sequence ID" value="KAJ6722388.1"/>
    <property type="molecule type" value="Genomic_DNA"/>
</dbReference>
<dbReference type="Gene3D" id="3.40.50.2300">
    <property type="match status" value="3"/>
</dbReference>
<dbReference type="InterPro" id="IPR015683">
    <property type="entry name" value="Ionotropic_Glu_rcpt"/>
</dbReference>
<feature type="signal peptide" evidence="5">
    <location>
        <begin position="1"/>
        <end position="22"/>
    </location>
</feature>
<comment type="caution">
    <text evidence="7">The sequence shown here is derived from an EMBL/GenBank/DDBJ whole genome shotgun (WGS) entry which is preliminary data.</text>
</comment>
<dbReference type="InterPro" id="IPR028082">
    <property type="entry name" value="Peripla_BP_I"/>
</dbReference>
<evidence type="ECO:0000256" key="2">
    <source>
        <dbReference type="ARBA" id="ARBA00022692"/>
    </source>
</evidence>
<gene>
    <name evidence="7" type="ORF">OIU74_007070</name>
</gene>
<evidence type="ECO:0000256" key="4">
    <source>
        <dbReference type="ARBA" id="ARBA00023136"/>
    </source>
</evidence>
<dbReference type="GO" id="GO:0016020">
    <property type="term" value="C:membrane"/>
    <property type="evidence" value="ECO:0007669"/>
    <property type="project" value="UniProtKB-SubCell"/>
</dbReference>
<evidence type="ECO:0000256" key="1">
    <source>
        <dbReference type="ARBA" id="ARBA00004370"/>
    </source>
</evidence>
<dbReference type="AlphaFoldDB" id="A0A9Q0U2V3"/>
<sequence length="491" mass="55022">MSPVILSFCMLSLLVAVSTTGADEAAGDHCPLASRKMGKIGGVVDSGSRVGREMRVAMEMAAEDFARSSCSKQLVLQLEDSSGDSARDASFTVELVDSKQVQALIGTMSAQDTGYLSKIDKNIKYLPIISLTSPAITPPSMAHQLPHFFQFSDHITFHIQCLAAIRLNTTQLFPPMPSLSNPGAFIEQELIDMRSRSNRVFVVVMSSLEMAVLLFAKAKRLGMMERGYVWIVTDEIASLLNSVDSSVVHTMQGVIGFRTEFARTGKPFKRFRSRFRSKYRSEYPEEKEHCNPSIFALRAYDATWAIAQTMKNSTGKSSSKDLSKGISSRIFRGVSGVMRFKNNVLWQLPSFQIINVLGNSYREMAVWSPESGFSKNPDRHNGVNSSSSFEEWGPVYWPGGKDSVPRGWVSSEKDKRFKIGIPSMGAFPEFVQVFQTNNKTCATGFSIKVFEAILKYLPYDFQYDFVPLKGSYDEMVKQVYHKVRLIFFFYL</sequence>